<dbReference type="PANTHER" id="PTHR30093:SF7">
    <property type="entry name" value="MSHA MAJOR PILIN SUBUNIT MSHA"/>
    <property type="match status" value="1"/>
</dbReference>
<dbReference type="InterPro" id="IPR045584">
    <property type="entry name" value="Pilin-like"/>
</dbReference>
<proteinExistence type="predicted"/>
<protein>
    <submittedName>
        <fullName evidence="2">Type II secretion system protein</fullName>
    </submittedName>
</protein>
<comment type="caution">
    <text evidence="2">The sequence shown here is derived from an EMBL/GenBank/DDBJ whole genome shotgun (WGS) entry which is preliminary data.</text>
</comment>
<gene>
    <name evidence="2" type="ORF">KAK06_07610</name>
</gene>
<dbReference type="RefSeq" id="WP_210801340.1">
    <property type="nucleotide sequence ID" value="NZ_JAGQDE010000005.1"/>
</dbReference>
<evidence type="ECO:0000313" key="2">
    <source>
        <dbReference type="EMBL" id="MBQ0958822.1"/>
    </source>
</evidence>
<reference evidence="2" key="1">
    <citation type="submission" date="2021-04" db="EMBL/GenBank/DDBJ databases">
        <title>The genome sequence of Ideonella sp. 4Y11.</title>
        <authorList>
            <person name="Liu Y."/>
        </authorList>
    </citation>
    <scope>NUCLEOTIDE SEQUENCE</scope>
    <source>
        <strain evidence="2">4Y11</strain>
    </source>
</reference>
<keyword evidence="3" id="KW-1185">Reference proteome</keyword>
<organism evidence="2 3">
    <name type="scientific">Ideonella aquatica</name>
    <dbReference type="NCBI Taxonomy" id="2824119"/>
    <lineage>
        <taxon>Bacteria</taxon>
        <taxon>Pseudomonadati</taxon>
        <taxon>Pseudomonadota</taxon>
        <taxon>Betaproteobacteria</taxon>
        <taxon>Burkholderiales</taxon>
        <taxon>Sphaerotilaceae</taxon>
        <taxon>Ideonella</taxon>
    </lineage>
</organism>
<dbReference type="Gene3D" id="3.30.700.10">
    <property type="entry name" value="Glycoprotein, Type 4 Pilin"/>
    <property type="match status" value="1"/>
</dbReference>
<feature type="transmembrane region" description="Helical" evidence="1">
    <location>
        <begin position="6"/>
        <end position="27"/>
    </location>
</feature>
<dbReference type="Pfam" id="PF07963">
    <property type="entry name" value="N_methyl"/>
    <property type="match status" value="1"/>
</dbReference>
<dbReference type="AlphaFoldDB" id="A0A940YKR5"/>
<dbReference type="InterPro" id="IPR012902">
    <property type="entry name" value="N_methyl_site"/>
</dbReference>
<dbReference type="SUPFAM" id="SSF54523">
    <property type="entry name" value="Pili subunits"/>
    <property type="match status" value="1"/>
</dbReference>
<dbReference type="PROSITE" id="PS00409">
    <property type="entry name" value="PROKAR_NTER_METHYL"/>
    <property type="match status" value="1"/>
</dbReference>
<dbReference type="EMBL" id="JAGQDE010000005">
    <property type="protein sequence ID" value="MBQ0958822.1"/>
    <property type="molecule type" value="Genomic_DNA"/>
</dbReference>
<sequence length="134" mass="13366">MRSTKGFTLIELIVVIVILGILAATALPKFMDLRGDAYASAAQGVAGAGAAAMNLNYSGCMLTNNTVTANKCVKVDNCSDVASLLQAGLPSGYSVAASGTDLGTTNGATGDCNVFYTGYQAGALASFKGVAAGN</sequence>
<keyword evidence="1" id="KW-0472">Membrane</keyword>
<name>A0A940YKR5_9BURK</name>
<keyword evidence="1" id="KW-0812">Transmembrane</keyword>
<accession>A0A940YKR5</accession>
<evidence type="ECO:0000256" key="1">
    <source>
        <dbReference type="SAM" id="Phobius"/>
    </source>
</evidence>
<dbReference type="PANTHER" id="PTHR30093">
    <property type="entry name" value="GENERAL SECRETION PATHWAY PROTEIN G"/>
    <property type="match status" value="1"/>
</dbReference>
<evidence type="ECO:0000313" key="3">
    <source>
        <dbReference type="Proteomes" id="UP000678374"/>
    </source>
</evidence>
<dbReference type="NCBIfam" id="TIGR02532">
    <property type="entry name" value="IV_pilin_GFxxxE"/>
    <property type="match status" value="1"/>
</dbReference>
<dbReference type="Proteomes" id="UP000678374">
    <property type="component" value="Unassembled WGS sequence"/>
</dbReference>
<keyword evidence="1" id="KW-1133">Transmembrane helix</keyword>